<name>A0A3A4KJU5_9NOCA</name>
<comment type="caution">
    <text evidence="3">The sequence shown here is derived from an EMBL/GenBank/DDBJ whole genome shotgun (WGS) entry which is preliminary data.</text>
</comment>
<evidence type="ECO:0000313" key="4">
    <source>
        <dbReference type="Proteomes" id="UP000266677"/>
    </source>
</evidence>
<dbReference type="OrthoDB" id="188274at2"/>
<dbReference type="RefSeq" id="WP_120044584.1">
    <property type="nucleotide sequence ID" value="NZ_QZFU01000044.1"/>
</dbReference>
<gene>
    <name evidence="3" type="ORF">D5S18_30465</name>
</gene>
<keyword evidence="4" id="KW-1185">Reference proteome</keyword>
<dbReference type="InterPro" id="IPR007527">
    <property type="entry name" value="Znf_SWIM"/>
</dbReference>
<keyword evidence="1" id="KW-0479">Metal-binding</keyword>
<dbReference type="EMBL" id="QZFU01000044">
    <property type="protein sequence ID" value="RJO69478.1"/>
    <property type="molecule type" value="Genomic_DNA"/>
</dbReference>
<feature type="domain" description="SWIM-type" evidence="2">
    <location>
        <begin position="99"/>
        <end position="134"/>
    </location>
</feature>
<organism evidence="3 4">
    <name type="scientific">Nocardia panacis</name>
    <dbReference type="NCBI Taxonomy" id="2340916"/>
    <lineage>
        <taxon>Bacteria</taxon>
        <taxon>Bacillati</taxon>
        <taxon>Actinomycetota</taxon>
        <taxon>Actinomycetes</taxon>
        <taxon>Mycobacteriales</taxon>
        <taxon>Nocardiaceae</taxon>
        <taxon>Nocardia</taxon>
    </lineage>
</organism>
<proteinExistence type="predicted"/>
<evidence type="ECO:0000313" key="3">
    <source>
        <dbReference type="EMBL" id="RJO69478.1"/>
    </source>
</evidence>
<accession>A0A3A4KJU5</accession>
<keyword evidence="1" id="KW-0863">Zinc-finger</keyword>
<keyword evidence="1" id="KW-0862">Zinc</keyword>
<evidence type="ECO:0000256" key="1">
    <source>
        <dbReference type="PROSITE-ProRule" id="PRU00325"/>
    </source>
</evidence>
<dbReference type="GO" id="GO:0008270">
    <property type="term" value="F:zinc ion binding"/>
    <property type="evidence" value="ECO:0007669"/>
    <property type="project" value="UniProtKB-KW"/>
</dbReference>
<dbReference type="Proteomes" id="UP000266677">
    <property type="component" value="Unassembled WGS sequence"/>
</dbReference>
<dbReference type="AlphaFoldDB" id="A0A3A4KJU5"/>
<protein>
    <recommendedName>
        <fullName evidence="2">SWIM-type domain-containing protein</fullName>
    </recommendedName>
</protein>
<reference evidence="3 4" key="1">
    <citation type="submission" date="2018-09" db="EMBL/GenBank/DDBJ databases">
        <title>YIM PH21274 draft genome.</title>
        <authorList>
            <person name="Miao C."/>
        </authorList>
    </citation>
    <scope>NUCLEOTIDE SEQUENCE [LARGE SCALE GENOMIC DNA]</scope>
    <source>
        <strain evidence="3 4">YIM PH 21724</strain>
    </source>
</reference>
<sequence length="180" mass="19453">MADNEFGYTAWGMDWVRLAEPLRVVRPDPLLPRARSIARNGGVRVEISGRIVRAAIHRGGRASVTHLEVAPLPRGAVTDLATLVADATTLTDEAHRAAVAAGRSPAPELAGIDCSCSARTQRCLHVLAVLYEMARQVDLDPRLALSVQGYFEAAHDDPQAPAQTPRWVPINSLNPADYFA</sequence>
<dbReference type="PROSITE" id="PS50966">
    <property type="entry name" value="ZF_SWIM"/>
    <property type="match status" value="1"/>
</dbReference>
<evidence type="ECO:0000259" key="2">
    <source>
        <dbReference type="PROSITE" id="PS50966"/>
    </source>
</evidence>